<keyword evidence="2" id="KW-1003">Cell membrane</keyword>
<evidence type="ECO:0000256" key="6">
    <source>
        <dbReference type="SAM" id="Phobius"/>
    </source>
</evidence>
<dbReference type="AlphaFoldDB" id="A0A1I0F7Q0"/>
<evidence type="ECO:0000256" key="2">
    <source>
        <dbReference type="ARBA" id="ARBA00022475"/>
    </source>
</evidence>
<organism evidence="7 8">
    <name type="scientific">Enterocloster lavalensis</name>
    <dbReference type="NCBI Taxonomy" id="460384"/>
    <lineage>
        <taxon>Bacteria</taxon>
        <taxon>Bacillati</taxon>
        <taxon>Bacillota</taxon>
        <taxon>Clostridia</taxon>
        <taxon>Lachnospirales</taxon>
        <taxon>Lachnospiraceae</taxon>
        <taxon>Enterocloster</taxon>
    </lineage>
</organism>
<proteinExistence type="predicted"/>
<feature type="transmembrane region" description="Helical" evidence="6">
    <location>
        <begin position="288"/>
        <end position="308"/>
    </location>
</feature>
<dbReference type="EMBL" id="FOIM01000008">
    <property type="protein sequence ID" value="SET54104.1"/>
    <property type="molecule type" value="Genomic_DNA"/>
</dbReference>
<sequence length="352" mass="38914">MDRKKAVRVYHRNLAILVGLVLLTFILIPTMVKSPYMLNIFVLTFYMSTLSMAWNLLGGMTGQNSLGHAAYMGLGAYACCLLVVKTGANPWLAAIFGMVVVGLVAGIVFYPCFILRGPYFTLVSIAFGESIRQVIINSEFFGRASGVGLPFGQDSWLNFRFASKVPYYYVGLAMMVGIYLIMKKIDRSKMGFALKTIREDEDAAAAIGINPTKYKIMAVVISAMVAGLVGFFYASYIRYIDPDLMIQAKSTESVLPAVVGGAAFVEGPIVGGLIMIPLSEYLRANFSAVLPGINMLMYAVVLLAVIRFRPSGVLGWFMHSRTKQFIDEKILRKPSLDILEEVELMEYERKEA</sequence>
<evidence type="ECO:0000256" key="4">
    <source>
        <dbReference type="ARBA" id="ARBA00022989"/>
    </source>
</evidence>
<feature type="transmembrane region" description="Helical" evidence="6">
    <location>
        <begin position="69"/>
        <end position="85"/>
    </location>
</feature>
<reference evidence="8" key="1">
    <citation type="submission" date="2016-10" db="EMBL/GenBank/DDBJ databases">
        <authorList>
            <person name="Varghese N."/>
            <person name="Submissions S."/>
        </authorList>
    </citation>
    <scope>NUCLEOTIDE SEQUENCE [LARGE SCALE GENOMIC DNA]</scope>
    <source>
        <strain evidence="8">NLAE-zl-G277</strain>
    </source>
</reference>
<comment type="subcellular location">
    <subcellularLocation>
        <location evidence="1">Cell membrane</location>
        <topology evidence="1">Multi-pass membrane protein</topology>
    </subcellularLocation>
</comment>
<dbReference type="PANTHER" id="PTHR30482">
    <property type="entry name" value="HIGH-AFFINITY BRANCHED-CHAIN AMINO ACID TRANSPORT SYSTEM PERMEASE"/>
    <property type="match status" value="1"/>
</dbReference>
<protein>
    <submittedName>
        <fullName evidence="7">Amino acid/amide ABC transporter membrane protein 2, HAAT family</fullName>
    </submittedName>
</protein>
<keyword evidence="4 6" id="KW-1133">Transmembrane helix</keyword>
<dbReference type="GO" id="GO:0005886">
    <property type="term" value="C:plasma membrane"/>
    <property type="evidence" value="ECO:0007669"/>
    <property type="project" value="UniProtKB-SubCell"/>
</dbReference>
<name>A0A1I0F7Q0_9FIRM</name>
<feature type="transmembrane region" description="Helical" evidence="6">
    <location>
        <begin position="91"/>
        <end position="113"/>
    </location>
</feature>
<feature type="transmembrane region" description="Helical" evidence="6">
    <location>
        <begin position="165"/>
        <end position="182"/>
    </location>
</feature>
<dbReference type="InterPro" id="IPR043428">
    <property type="entry name" value="LivM-like"/>
</dbReference>
<evidence type="ECO:0000256" key="5">
    <source>
        <dbReference type="ARBA" id="ARBA00023136"/>
    </source>
</evidence>
<dbReference type="RefSeq" id="WP_092362773.1">
    <property type="nucleotide sequence ID" value="NZ_CABJCG010000009.1"/>
</dbReference>
<dbReference type="PANTHER" id="PTHR30482:SF10">
    <property type="entry name" value="HIGH-AFFINITY BRANCHED-CHAIN AMINO ACID TRANSPORT PROTEIN BRAE"/>
    <property type="match status" value="1"/>
</dbReference>
<dbReference type="GO" id="GO:0015658">
    <property type="term" value="F:branched-chain amino acid transmembrane transporter activity"/>
    <property type="evidence" value="ECO:0007669"/>
    <property type="project" value="InterPro"/>
</dbReference>
<dbReference type="CDD" id="cd06581">
    <property type="entry name" value="TM_PBP1_LivM_like"/>
    <property type="match status" value="1"/>
</dbReference>
<keyword evidence="5 6" id="KW-0472">Membrane</keyword>
<dbReference type="Pfam" id="PF02653">
    <property type="entry name" value="BPD_transp_2"/>
    <property type="match status" value="1"/>
</dbReference>
<dbReference type="GeneID" id="93278042"/>
<feature type="transmembrane region" description="Helical" evidence="6">
    <location>
        <begin position="254"/>
        <end position="276"/>
    </location>
</feature>
<feature type="transmembrane region" description="Helical" evidence="6">
    <location>
        <begin position="38"/>
        <end position="57"/>
    </location>
</feature>
<dbReference type="Proteomes" id="UP000198508">
    <property type="component" value="Unassembled WGS sequence"/>
</dbReference>
<gene>
    <name evidence="7" type="ORF">SAMN05216313_10842</name>
</gene>
<feature type="transmembrane region" description="Helical" evidence="6">
    <location>
        <begin position="12"/>
        <end position="32"/>
    </location>
</feature>
<dbReference type="InterPro" id="IPR001851">
    <property type="entry name" value="ABC_transp_permease"/>
</dbReference>
<evidence type="ECO:0000256" key="3">
    <source>
        <dbReference type="ARBA" id="ARBA00022692"/>
    </source>
</evidence>
<accession>A0A1I0F7Q0</accession>
<feature type="transmembrane region" description="Helical" evidence="6">
    <location>
        <begin position="216"/>
        <end position="234"/>
    </location>
</feature>
<evidence type="ECO:0000313" key="8">
    <source>
        <dbReference type="Proteomes" id="UP000198508"/>
    </source>
</evidence>
<keyword evidence="3 6" id="KW-0812">Transmembrane</keyword>
<dbReference type="STRING" id="460384.SAMN05216313_10842"/>
<evidence type="ECO:0000313" key="7">
    <source>
        <dbReference type="EMBL" id="SET54104.1"/>
    </source>
</evidence>
<evidence type="ECO:0000256" key="1">
    <source>
        <dbReference type="ARBA" id="ARBA00004651"/>
    </source>
</evidence>
<keyword evidence="8" id="KW-1185">Reference proteome</keyword>